<dbReference type="GO" id="GO:0005886">
    <property type="term" value="C:plasma membrane"/>
    <property type="evidence" value="ECO:0007669"/>
    <property type="project" value="TreeGrafter"/>
</dbReference>
<dbReference type="PANTHER" id="PTHR30258:SF1">
    <property type="entry name" value="PROTEIN TRANSPORT PROTEIN HOFB HOMOLOG"/>
    <property type="match status" value="1"/>
</dbReference>
<keyword evidence="6" id="KW-1185">Reference proteome</keyword>
<sequence>MDNQFHIPVSLKQLITANQAFHHRIVPVEKRENNVIFRTDAENLSELEQELQILLGYDVKLEKETSTTLQSYLSLNYRQTTTAETEELNYKNNFLQQLLQTAKDYGSSDIHLEPYEDRCRVRLRLDGKLKEQFSISSTEYPQIINQIKIQAGLDISQKRLSQDGRITVKSALEDFDIRVSTLPTLHGEKIVLRILKRDAEEVSLTDLGFTEKELSLYMEGIKKPNGIILLSGPTGSGKTTTLYGTLKILNQETTNILTIEDPIEYTLAGVNQVQLKEDIGFDFPAALRTFLRQDPDIIMVGEIRDEKTATMAIKAALTGHLVLSTIHTNSAWSTISRLIDMGIPSYLISSTLNLSVAQRLVRKLCNNCKQAAAIKEAALPEGFKVPVEMTEHFLPVGCPTCFHTGYQGRKAIYEIVPITKSLEPSIRQNEAEIDSYFLEKNLSTLKTNAIRMIISGETSIEEVYSLLNNEN</sequence>
<accession>A0A9X3CZF8</accession>
<gene>
    <name evidence="5" type="ORF">OQ279_14875</name>
</gene>
<dbReference type="Pfam" id="PF00437">
    <property type="entry name" value="T2SSE"/>
    <property type="match status" value="1"/>
</dbReference>
<dbReference type="PROSITE" id="PS00662">
    <property type="entry name" value="T2SP_E"/>
    <property type="match status" value="1"/>
</dbReference>
<comment type="similarity">
    <text evidence="1">Belongs to the GSP E family.</text>
</comment>
<keyword evidence="3" id="KW-0067">ATP-binding</keyword>
<dbReference type="InterPro" id="IPR027417">
    <property type="entry name" value="P-loop_NTPase"/>
</dbReference>
<protein>
    <submittedName>
        <fullName evidence="5">GspE/PulE family protein</fullName>
    </submittedName>
</protein>
<dbReference type="PANTHER" id="PTHR30258">
    <property type="entry name" value="TYPE II SECRETION SYSTEM PROTEIN GSPE-RELATED"/>
    <property type="match status" value="1"/>
</dbReference>
<evidence type="ECO:0000259" key="4">
    <source>
        <dbReference type="PROSITE" id="PS00662"/>
    </source>
</evidence>
<dbReference type="Gene3D" id="3.40.50.300">
    <property type="entry name" value="P-loop containing nucleotide triphosphate hydrolases"/>
    <property type="match status" value="1"/>
</dbReference>
<evidence type="ECO:0000256" key="1">
    <source>
        <dbReference type="ARBA" id="ARBA00006611"/>
    </source>
</evidence>
<reference evidence="5" key="1">
    <citation type="submission" date="2022-11" db="EMBL/GenBank/DDBJ databases">
        <title>Salinimicrobium profundisediminis sp. nov., isolated from deep-sea sediment of the Mariana Trench.</title>
        <authorList>
            <person name="Fu H."/>
        </authorList>
    </citation>
    <scope>NUCLEOTIDE SEQUENCE</scope>
    <source>
        <strain evidence="5">MT39</strain>
    </source>
</reference>
<feature type="domain" description="Bacterial type II secretion system protein E" evidence="4">
    <location>
        <begin position="291"/>
        <end position="305"/>
    </location>
</feature>
<evidence type="ECO:0000313" key="6">
    <source>
        <dbReference type="Proteomes" id="UP001148482"/>
    </source>
</evidence>
<dbReference type="GO" id="GO:0016887">
    <property type="term" value="F:ATP hydrolysis activity"/>
    <property type="evidence" value="ECO:0007669"/>
    <property type="project" value="TreeGrafter"/>
</dbReference>
<comment type="caution">
    <text evidence="5">The sequence shown here is derived from an EMBL/GenBank/DDBJ whole genome shotgun (WGS) entry which is preliminary data.</text>
</comment>
<dbReference type="RefSeq" id="WP_266070796.1">
    <property type="nucleotide sequence ID" value="NZ_JAPJDA010000027.1"/>
</dbReference>
<dbReference type="Proteomes" id="UP001148482">
    <property type="component" value="Unassembled WGS sequence"/>
</dbReference>
<proteinExistence type="inferred from homology"/>
<evidence type="ECO:0000313" key="5">
    <source>
        <dbReference type="EMBL" id="MCX2839433.1"/>
    </source>
</evidence>
<dbReference type="EMBL" id="JAPJDA010000027">
    <property type="protein sequence ID" value="MCX2839433.1"/>
    <property type="molecule type" value="Genomic_DNA"/>
</dbReference>
<dbReference type="GO" id="GO:0005524">
    <property type="term" value="F:ATP binding"/>
    <property type="evidence" value="ECO:0007669"/>
    <property type="project" value="UniProtKB-KW"/>
</dbReference>
<evidence type="ECO:0000256" key="2">
    <source>
        <dbReference type="ARBA" id="ARBA00022741"/>
    </source>
</evidence>
<name>A0A9X3CZF8_9FLAO</name>
<dbReference type="SUPFAM" id="SSF52540">
    <property type="entry name" value="P-loop containing nucleoside triphosphate hydrolases"/>
    <property type="match status" value="1"/>
</dbReference>
<dbReference type="InterPro" id="IPR001482">
    <property type="entry name" value="T2SS/T4SS_dom"/>
</dbReference>
<dbReference type="AlphaFoldDB" id="A0A9X3CZF8"/>
<organism evidence="5 6">
    <name type="scientific">Salinimicrobium profundisediminis</name>
    <dbReference type="NCBI Taxonomy" id="2994553"/>
    <lineage>
        <taxon>Bacteria</taxon>
        <taxon>Pseudomonadati</taxon>
        <taxon>Bacteroidota</taxon>
        <taxon>Flavobacteriia</taxon>
        <taxon>Flavobacteriales</taxon>
        <taxon>Flavobacteriaceae</taxon>
        <taxon>Salinimicrobium</taxon>
    </lineage>
</organism>
<dbReference type="InterPro" id="IPR003593">
    <property type="entry name" value="AAA+_ATPase"/>
</dbReference>
<dbReference type="CDD" id="cd01129">
    <property type="entry name" value="PulE-GspE-like"/>
    <property type="match status" value="1"/>
</dbReference>
<dbReference type="Gene3D" id="3.30.450.90">
    <property type="match status" value="1"/>
</dbReference>
<keyword evidence="2" id="KW-0547">Nucleotide-binding</keyword>
<dbReference type="SMART" id="SM00382">
    <property type="entry name" value="AAA"/>
    <property type="match status" value="1"/>
</dbReference>
<evidence type="ECO:0000256" key="3">
    <source>
        <dbReference type="ARBA" id="ARBA00022840"/>
    </source>
</evidence>